<evidence type="ECO:0000313" key="2">
    <source>
        <dbReference type="Proteomes" id="UP000652681"/>
    </source>
</evidence>
<sequence length="112" mass="13904">MTEQEYWDCKDQFRETLEKMKDDFINQLAFSEDTKRKYEGTLWWMIEYLYGYTKHLEIKNILPGDVVSRFYNHTQYDFEFPAPYKKYILHFFLFLKEEGYTNEKVIKHLSKK</sequence>
<dbReference type="Proteomes" id="UP000652681">
    <property type="component" value="Unassembled WGS sequence"/>
</dbReference>
<dbReference type="EMBL" id="JACVEL010000027">
    <property type="protein sequence ID" value="MBC9813992.1"/>
    <property type="molecule type" value="Genomic_DNA"/>
</dbReference>
<dbReference type="RefSeq" id="WP_216714885.1">
    <property type="nucleotide sequence ID" value="NZ_JACVEL010000027.1"/>
</dbReference>
<evidence type="ECO:0000313" key="1">
    <source>
        <dbReference type="EMBL" id="MBC9813992.1"/>
    </source>
</evidence>
<reference evidence="1" key="1">
    <citation type="submission" date="2020-09" db="EMBL/GenBank/DDBJ databases">
        <title>Taishania pollutisoli gen. nov., sp. nov., Isolated from Tetrabromobisphenol A-Contaminated Soil.</title>
        <authorList>
            <person name="Chen Q."/>
        </authorList>
    </citation>
    <scope>NUCLEOTIDE SEQUENCE</scope>
    <source>
        <strain evidence="1">CZZ-1</strain>
    </source>
</reference>
<keyword evidence="2" id="KW-1185">Reference proteome</keyword>
<name>A0A8J6PEZ6_9FLAO</name>
<dbReference type="AlphaFoldDB" id="A0A8J6PEZ6"/>
<accession>A0A8J6PEZ6</accession>
<gene>
    <name evidence="1" type="ORF">H9Y05_16065</name>
</gene>
<protein>
    <submittedName>
        <fullName evidence="1">Uncharacterized protein</fullName>
    </submittedName>
</protein>
<proteinExistence type="predicted"/>
<comment type="caution">
    <text evidence="1">The sequence shown here is derived from an EMBL/GenBank/DDBJ whole genome shotgun (WGS) entry which is preliminary data.</text>
</comment>
<organism evidence="1 2">
    <name type="scientific">Taishania pollutisoli</name>
    <dbReference type="NCBI Taxonomy" id="2766479"/>
    <lineage>
        <taxon>Bacteria</taxon>
        <taxon>Pseudomonadati</taxon>
        <taxon>Bacteroidota</taxon>
        <taxon>Flavobacteriia</taxon>
        <taxon>Flavobacteriales</taxon>
        <taxon>Crocinitomicaceae</taxon>
        <taxon>Taishania</taxon>
    </lineage>
</organism>